<reference evidence="1" key="1">
    <citation type="submission" date="2023-04" db="EMBL/GenBank/DDBJ databases">
        <title>A chromosome-level genome assembly of the parasitoid wasp Eretmocerus hayati.</title>
        <authorList>
            <person name="Zhong Y."/>
            <person name="Liu S."/>
            <person name="Liu Y."/>
        </authorList>
    </citation>
    <scope>NUCLEOTIDE SEQUENCE</scope>
    <source>
        <strain evidence="1">ZJU_SS_LIU_2023</strain>
    </source>
</reference>
<evidence type="ECO:0000313" key="1">
    <source>
        <dbReference type="EMBL" id="KAJ8681491.1"/>
    </source>
</evidence>
<proteinExistence type="predicted"/>
<sequence>MTCRKRDIDLIDDSGTMISLTLWGDHATNFKSSIGDIIVIKRAKLTIYQGITRLSTTNSSSIFYVYEGKEKNNTDELRENIVNLTDIEIPHKVAKVLNLVDRYNHALNPTKKDVQNILKNVEDTINPFSPIQEKQFDEREMDIIRNKILNCIYRYDPKKLYISEHERELELDLRNTQRFMKENSHIFITKSDQGNKVVLMYKESYLDRMRENLSDGTQYEKVQRN</sequence>
<name>A0ACC2PF91_9HYME</name>
<organism evidence="1 2">
    <name type="scientific">Eretmocerus hayati</name>
    <dbReference type="NCBI Taxonomy" id="131215"/>
    <lineage>
        <taxon>Eukaryota</taxon>
        <taxon>Metazoa</taxon>
        <taxon>Ecdysozoa</taxon>
        <taxon>Arthropoda</taxon>
        <taxon>Hexapoda</taxon>
        <taxon>Insecta</taxon>
        <taxon>Pterygota</taxon>
        <taxon>Neoptera</taxon>
        <taxon>Endopterygota</taxon>
        <taxon>Hymenoptera</taxon>
        <taxon>Apocrita</taxon>
        <taxon>Proctotrupomorpha</taxon>
        <taxon>Chalcidoidea</taxon>
        <taxon>Aphelinidae</taxon>
        <taxon>Aphelininae</taxon>
        <taxon>Eretmocerus</taxon>
    </lineage>
</organism>
<protein>
    <submittedName>
        <fullName evidence="1">Uncharacterized protein</fullName>
    </submittedName>
</protein>
<comment type="caution">
    <text evidence="1">The sequence shown here is derived from an EMBL/GenBank/DDBJ whole genome shotgun (WGS) entry which is preliminary data.</text>
</comment>
<gene>
    <name evidence="1" type="ORF">QAD02_017278</name>
</gene>
<evidence type="ECO:0000313" key="2">
    <source>
        <dbReference type="Proteomes" id="UP001239111"/>
    </source>
</evidence>
<keyword evidence="2" id="KW-1185">Reference proteome</keyword>
<dbReference type="EMBL" id="CM056742">
    <property type="protein sequence ID" value="KAJ8681491.1"/>
    <property type="molecule type" value="Genomic_DNA"/>
</dbReference>
<accession>A0ACC2PF91</accession>
<dbReference type="Proteomes" id="UP001239111">
    <property type="component" value="Chromosome 2"/>
</dbReference>